<comment type="similarity">
    <text evidence="1">Belongs to the helicase family.</text>
</comment>
<dbReference type="InterPro" id="IPR051055">
    <property type="entry name" value="PIF1_helicase"/>
</dbReference>
<evidence type="ECO:0000256" key="1">
    <source>
        <dbReference type="RuleBase" id="RU363044"/>
    </source>
</evidence>
<keyword evidence="1" id="KW-0234">DNA repair</keyword>
<comment type="catalytic activity">
    <reaction evidence="1">
        <text>ATP + H2O = ADP + phosphate + H(+)</text>
        <dbReference type="Rhea" id="RHEA:13065"/>
        <dbReference type="ChEBI" id="CHEBI:15377"/>
        <dbReference type="ChEBI" id="CHEBI:15378"/>
        <dbReference type="ChEBI" id="CHEBI:30616"/>
        <dbReference type="ChEBI" id="CHEBI:43474"/>
        <dbReference type="ChEBI" id="CHEBI:456216"/>
        <dbReference type="EC" id="5.6.2.3"/>
    </reaction>
</comment>
<dbReference type="InterPro" id="IPR027417">
    <property type="entry name" value="P-loop_NTPase"/>
</dbReference>
<name>A0A821FVV4_9BILA</name>
<dbReference type="GO" id="GO:0006281">
    <property type="term" value="P:DNA repair"/>
    <property type="evidence" value="ECO:0007669"/>
    <property type="project" value="UniProtKB-KW"/>
</dbReference>
<dbReference type="EC" id="5.6.2.3" evidence="1"/>
<dbReference type="AlphaFoldDB" id="A0A821FVV4"/>
<sequence>MSDIPVLKEPETKSEQIYFEKVAQAVDQVNRFSNIQVSCMGSTKTLIHTRTRNKQICFDRKHLIPVTTELIQLNNRWQRQIKDEKERRRNACMMERTESTLNEQNDTDVNELVGTIEENVSLNFDSNNGLLNHRCIVPVSRITLPNGKTRDHIAQQFTLNKNQNGAFMIITGHLDGLDILNEDEKREQLIMCVPGCGGTGKSQLIRASTAYFTQTNRAHKLRKLAPTSVAAAEIEGMTIHSFLGDSRNRKSKSKVINRSGQITHENAWRFVEYVILDEMSMVGLSLLARLNKLVAIAKHCDPMTTMGGINIILFGDYIQYSPVFDKPLYYDFSTTMYNKKLPMEKEIQQKSTRALILQTLLNRVRDGKCTHEDWLLLRTRVISIGLHISLNEPPWNEAPILVYRNELRTELNNRAVINKAYETGRSPTVAIATDTIKAKKHIDLPDLTKRLLALSDNKTEHLPGYLPLVPGMPVLLQENIACEIGLSNGTLGIFHELIYDETKEHTTGADESIFTADTVFVRNAQYALLEIRKSKIKNLESLDPLIIPIPVIEKTFEVNLEKL</sequence>
<feature type="domain" description="DNA helicase Pif1-like DEAD-box helicase" evidence="2">
    <location>
        <begin position="182"/>
        <end position="327"/>
    </location>
</feature>
<keyword evidence="1" id="KW-0227">DNA damage</keyword>
<organism evidence="3 4">
    <name type="scientific">Rotaria socialis</name>
    <dbReference type="NCBI Taxonomy" id="392032"/>
    <lineage>
        <taxon>Eukaryota</taxon>
        <taxon>Metazoa</taxon>
        <taxon>Spiralia</taxon>
        <taxon>Gnathifera</taxon>
        <taxon>Rotifera</taxon>
        <taxon>Eurotatoria</taxon>
        <taxon>Bdelloidea</taxon>
        <taxon>Philodinida</taxon>
        <taxon>Philodinidae</taxon>
        <taxon>Rotaria</taxon>
    </lineage>
</organism>
<dbReference type="GO" id="GO:0043139">
    <property type="term" value="F:5'-3' DNA helicase activity"/>
    <property type="evidence" value="ECO:0007669"/>
    <property type="project" value="UniProtKB-EC"/>
</dbReference>
<comment type="caution">
    <text evidence="3">The sequence shown here is derived from an EMBL/GenBank/DDBJ whole genome shotgun (WGS) entry which is preliminary data.</text>
</comment>
<protein>
    <recommendedName>
        <fullName evidence="1">ATP-dependent DNA helicase</fullName>
        <ecNumber evidence="1">5.6.2.3</ecNumber>
    </recommendedName>
</protein>
<dbReference type="GO" id="GO:0006310">
    <property type="term" value="P:DNA recombination"/>
    <property type="evidence" value="ECO:0007669"/>
    <property type="project" value="UniProtKB-KW"/>
</dbReference>
<keyword evidence="1" id="KW-0378">Hydrolase</keyword>
<evidence type="ECO:0000313" key="4">
    <source>
        <dbReference type="Proteomes" id="UP000663862"/>
    </source>
</evidence>
<evidence type="ECO:0000313" key="3">
    <source>
        <dbReference type="EMBL" id="CAF4656821.1"/>
    </source>
</evidence>
<dbReference type="GO" id="GO:0000723">
    <property type="term" value="P:telomere maintenance"/>
    <property type="evidence" value="ECO:0007669"/>
    <property type="project" value="InterPro"/>
</dbReference>
<accession>A0A821FVV4</accession>
<keyword evidence="1" id="KW-0347">Helicase</keyword>
<gene>
    <name evidence="3" type="ORF">TSG867_LOCUS31104</name>
</gene>
<dbReference type="Proteomes" id="UP000663862">
    <property type="component" value="Unassembled WGS sequence"/>
</dbReference>
<dbReference type="GO" id="GO:0005524">
    <property type="term" value="F:ATP binding"/>
    <property type="evidence" value="ECO:0007669"/>
    <property type="project" value="UniProtKB-KW"/>
</dbReference>
<dbReference type="GO" id="GO:0016787">
    <property type="term" value="F:hydrolase activity"/>
    <property type="evidence" value="ECO:0007669"/>
    <property type="project" value="UniProtKB-KW"/>
</dbReference>
<comment type="cofactor">
    <cofactor evidence="1">
        <name>Mg(2+)</name>
        <dbReference type="ChEBI" id="CHEBI:18420"/>
    </cofactor>
</comment>
<evidence type="ECO:0000259" key="2">
    <source>
        <dbReference type="Pfam" id="PF05970"/>
    </source>
</evidence>
<keyword evidence="1" id="KW-0067">ATP-binding</keyword>
<dbReference type="Pfam" id="PF05970">
    <property type="entry name" value="PIF1"/>
    <property type="match status" value="1"/>
</dbReference>
<keyword evidence="1" id="KW-0233">DNA recombination</keyword>
<dbReference type="Gene3D" id="3.40.50.300">
    <property type="entry name" value="P-loop containing nucleotide triphosphate hydrolases"/>
    <property type="match status" value="1"/>
</dbReference>
<dbReference type="PANTHER" id="PTHR47642">
    <property type="entry name" value="ATP-DEPENDENT DNA HELICASE"/>
    <property type="match status" value="1"/>
</dbReference>
<keyword evidence="1" id="KW-0547">Nucleotide-binding</keyword>
<reference evidence="3" key="1">
    <citation type="submission" date="2021-02" db="EMBL/GenBank/DDBJ databases">
        <authorList>
            <person name="Nowell W R."/>
        </authorList>
    </citation>
    <scope>NUCLEOTIDE SEQUENCE</scope>
</reference>
<dbReference type="SUPFAM" id="SSF52540">
    <property type="entry name" value="P-loop containing nucleoside triphosphate hydrolases"/>
    <property type="match status" value="2"/>
</dbReference>
<dbReference type="InterPro" id="IPR010285">
    <property type="entry name" value="DNA_helicase_pif1-like_DEAD"/>
</dbReference>
<dbReference type="EMBL" id="CAJOBQ010005477">
    <property type="protein sequence ID" value="CAF4656821.1"/>
    <property type="molecule type" value="Genomic_DNA"/>
</dbReference>
<proteinExistence type="inferred from homology"/>